<dbReference type="OrthoDB" id="2937672at2"/>
<sequence length="126" mass="14477">MEWTFTGLFIISALMLVVSILKSTRAAKAQHTQIDQIHISIMEEINTLQKSIRNIELDQEVLMKEAGLQLSLEEKLFMREVLDLYDRKYSIESIAEMKNVSSSTIQELLAPYQAMKDEGRKVANEN</sequence>
<comment type="caution">
    <text evidence="1">The sequence shown here is derived from an EMBL/GenBank/DDBJ whole genome shotgun (WGS) entry which is preliminary data.</text>
</comment>
<name>A0A3D8GS72_9BACI</name>
<dbReference type="Proteomes" id="UP000257144">
    <property type="component" value="Unassembled WGS sequence"/>
</dbReference>
<reference evidence="1 2" key="1">
    <citation type="submission" date="2018-07" db="EMBL/GenBank/DDBJ databases">
        <title>Bacillus sp. YLB-04 draft genome sequence.</title>
        <authorList>
            <person name="Yu L."/>
            <person name="Tang X."/>
        </authorList>
    </citation>
    <scope>NUCLEOTIDE SEQUENCE [LARGE SCALE GENOMIC DNA]</scope>
    <source>
        <strain evidence="1 2">YLB-04</strain>
    </source>
</reference>
<gene>
    <name evidence="1" type="ORF">DRW41_05595</name>
</gene>
<evidence type="ECO:0008006" key="3">
    <source>
        <dbReference type="Google" id="ProtNLM"/>
    </source>
</evidence>
<dbReference type="EMBL" id="QNQT01000002">
    <property type="protein sequence ID" value="RDU37323.1"/>
    <property type="molecule type" value="Genomic_DNA"/>
</dbReference>
<organism evidence="1 2">
    <name type="scientific">Neobacillus piezotolerans</name>
    <dbReference type="NCBI Taxonomy" id="2259171"/>
    <lineage>
        <taxon>Bacteria</taxon>
        <taxon>Bacillati</taxon>
        <taxon>Bacillota</taxon>
        <taxon>Bacilli</taxon>
        <taxon>Bacillales</taxon>
        <taxon>Bacillaceae</taxon>
        <taxon>Neobacillus</taxon>
    </lineage>
</organism>
<accession>A0A3D8GS72</accession>
<dbReference type="RefSeq" id="WP_115450997.1">
    <property type="nucleotide sequence ID" value="NZ_QNQT01000002.1"/>
</dbReference>
<evidence type="ECO:0000313" key="1">
    <source>
        <dbReference type="EMBL" id="RDU37323.1"/>
    </source>
</evidence>
<evidence type="ECO:0000313" key="2">
    <source>
        <dbReference type="Proteomes" id="UP000257144"/>
    </source>
</evidence>
<dbReference type="AlphaFoldDB" id="A0A3D8GS72"/>
<keyword evidence="2" id="KW-1185">Reference proteome</keyword>
<proteinExistence type="predicted"/>
<protein>
    <recommendedName>
        <fullName evidence="3">DUF2802 domain-containing protein</fullName>
    </recommendedName>
</protein>